<proteinExistence type="predicted"/>
<feature type="transmembrane region" description="Helical" evidence="1">
    <location>
        <begin position="149"/>
        <end position="169"/>
    </location>
</feature>
<sequence>MALTYLLVDCLNGVLMRLGIGISISQLFKMAMLAGMLLFLLGKNLSAFLLSFGLILFFLFPLILKAMLTGDTSGVVGNFGYNLKLILFPISLLFFSSLEMKEKSLTKFWSAFAWFNFWLIAGNILLGVLGIGYSQYDSPGGQGIGGRGFFFAGNEVAGIFLLFSSICWFQTRNWLGIYRFVFFLFLLALGVLNTSKTAILGIILIVGLMEIPKFFSIKLSVGRFLGLLSLPVLMIGMGALIYWGVHATGLIDRIAFFYQKLDLLTFILSGRNQMVMGAWNFFPKVYSFWDYLFGVGNQEFLRLMGIYHGNAHTIEIDFFDLLFMNGFLGLGLVLGIFFWATWRSFAGNLSHNPIWALNLVLLLISFMAGHIFNSAMLGISLGLVNGLGPKVWRA</sequence>
<protein>
    <recommendedName>
        <fullName evidence="4">O-antigen ligase domain-containing protein</fullName>
    </recommendedName>
</protein>
<keyword evidence="1" id="KW-1133">Transmembrane helix</keyword>
<feature type="transmembrane region" description="Helical" evidence="1">
    <location>
        <begin position="224"/>
        <end position="243"/>
    </location>
</feature>
<reference evidence="2 3" key="1">
    <citation type="submission" date="2023-08" db="EMBL/GenBank/DDBJ databases">
        <title>Draft genome sequence of Algoriphagus taiwanensis.</title>
        <authorList>
            <person name="Takatani N."/>
            <person name="Hosokawa M."/>
            <person name="Sawabe T."/>
        </authorList>
    </citation>
    <scope>NUCLEOTIDE SEQUENCE [LARGE SCALE GENOMIC DNA]</scope>
    <source>
        <strain evidence="2 3">JCM 19755</strain>
    </source>
</reference>
<keyword evidence="1" id="KW-0812">Transmembrane</keyword>
<gene>
    <name evidence="2" type="ORF">Ataiwa_25360</name>
</gene>
<feature type="transmembrane region" description="Helical" evidence="1">
    <location>
        <begin position="20"/>
        <end position="41"/>
    </location>
</feature>
<organism evidence="2 3">
    <name type="scientific">Algoriphagus taiwanensis</name>
    <dbReference type="NCBI Taxonomy" id="1445656"/>
    <lineage>
        <taxon>Bacteria</taxon>
        <taxon>Pseudomonadati</taxon>
        <taxon>Bacteroidota</taxon>
        <taxon>Cytophagia</taxon>
        <taxon>Cytophagales</taxon>
        <taxon>Cyclobacteriaceae</taxon>
        <taxon>Algoriphagus</taxon>
    </lineage>
</organism>
<feature type="transmembrane region" description="Helical" evidence="1">
    <location>
        <begin position="48"/>
        <end position="67"/>
    </location>
</feature>
<evidence type="ECO:0000256" key="1">
    <source>
        <dbReference type="SAM" id="Phobius"/>
    </source>
</evidence>
<name>A0ABQ6Q238_9BACT</name>
<feature type="transmembrane region" description="Helical" evidence="1">
    <location>
        <begin position="79"/>
        <end position="96"/>
    </location>
</feature>
<dbReference type="EMBL" id="BTPE01000008">
    <property type="protein sequence ID" value="GMQ34264.1"/>
    <property type="molecule type" value="Genomic_DNA"/>
</dbReference>
<keyword evidence="3" id="KW-1185">Reference proteome</keyword>
<feature type="transmembrane region" description="Helical" evidence="1">
    <location>
        <begin position="321"/>
        <end position="342"/>
    </location>
</feature>
<feature type="transmembrane region" description="Helical" evidence="1">
    <location>
        <begin position="108"/>
        <end position="129"/>
    </location>
</feature>
<evidence type="ECO:0000313" key="2">
    <source>
        <dbReference type="EMBL" id="GMQ34264.1"/>
    </source>
</evidence>
<feature type="transmembrane region" description="Helical" evidence="1">
    <location>
        <begin position="354"/>
        <end position="384"/>
    </location>
</feature>
<evidence type="ECO:0000313" key="3">
    <source>
        <dbReference type="Proteomes" id="UP001307705"/>
    </source>
</evidence>
<dbReference type="Proteomes" id="UP001307705">
    <property type="component" value="Unassembled WGS sequence"/>
</dbReference>
<dbReference type="RefSeq" id="WP_338229088.1">
    <property type="nucleotide sequence ID" value="NZ_BTPE01000008.1"/>
</dbReference>
<keyword evidence="1" id="KW-0472">Membrane</keyword>
<evidence type="ECO:0008006" key="4">
    <source>
        <dbReference type="Google" id="ProtNLM"/>
    </source>
</evidence>
<comment type="caution">
    <text evidence="2">The sequence shown here is derived from an EMBL/GenBank/DDBJ whole genome shotgun (WGS) entry which is preliminary data.</text>
</comment>
<accession>A0ABQ6Q238</accession>